<evidence type="ECO:0008006" key="2">
    <source>
        <dbReference type="Google" id="ProtNLM"/>
    </source>
</evidence>
<evidence type="ECO:0000313" key="1">
    <source>
        <dbReference type="EMBL" id="GAG13146.1"/>
    </source>
</evidence>
<proteinExistence type="predicted"/>
<comment type="caution">
    <text evidence="1">The sequence shown here is derived from an EMBL/GenBank/DDBJ whole genome shotgun (WGS) entry which is preliminary data.</text>
</comment>
<dbReference type="AlphaFoldDB" id="X0WKD1"/>
<protein>
    <recommendedName>
        <fullName evidence="2">Baseplate protein J-like domain-containing protein</fullName>
    </recommendedName>
</protein>
<sequence length="195" mass="21378">YGYAEVTGGPHVFDDDTARYSIYQTAHVTFDYVLNLTEASFQVQLLAMPQLETLQEFVNLDSIRNEAQDVLVRGPHPASVSISVTVERVPGDTSTVATDLQNAIAAIVNATEIGIDGLDASLVVNAVEGVDESLHVAFPVTLQADFQLPDNTIVTKRSVEGRITVPESTYDWVTERNTFYYCIAPNVAVDLRDRV</sequence>
<name>X0WKD1_9ZZZZ</name>
<organism evidence="1">
    <name type="scientific">marine sediment metagenome</name>
    <dbReference type="NCBI Taxonomy" id="412755"/>
    <lineage>
        <taxon>unclassified sequences</taxon>
        <taxon>metagenomes</taxon>
        <taxon>ecological metagenomes</taxon>
    </lineage>
</organism>
<dbReference type="EMBL" id="BARS01023629">
    <property type="protein sequence ID" value="GAG13146.1"/>
    <property type="molecule type" value="Genomic_DNA"/>
</dbReference>
<feature type="non-terminal residue" evidence="1">
    <location>
        <position position="1"/>
    </location>
</feature>
<accession>X0WKD1</accession>
<gene>
    <name evidence="1" type="ORF">S01H1_37614</name>
</gene>
<reference evidence="1" key="1">
    <citation type="journal article" date="2014" name="Front. Microbiol.">
        <title>High frequency of phylogenetically diverse reductive dehalogenase-homologous genes in deep subseafloor sedimentary metagenomes.</title>
        <authorList>
            <person name="Kawai M."/>
            <person name="Futagami T."/>
            <person name="Toyoda A."/>
            <person name="Takaki Y."/>
            <person name="Nishi S."/>
            <person name="Hori S."/>
            <person name="Arai W."/>
            <person name="Tsubouchi T."/>
            <person name="Morono Y."/>
            <person name="Uchiyama I."/>
            <person name="Ito T."/>
            <person name="Fujiyama A."/>
            <person name="Inagaki F."/>
            <person name="Takami H."/>
        </authorList>
    </citation>
    <scope>NUCLEOTIDE SEQUENCE</scope>
    <source>
        <strain evidence="1">Expedition CK06-06</strain>
    </source>
</reference>